<dbReference type="Proteomes" id="UP000254040">
    <property type="component" value="Unassembled WGS sequence"/>
</dbReference>
<comment type="subcellular location">
    <subcellularLocation>
        <location evidence="1">Cell membrane</location>
        <topology evidence="1">Multi-pass membrane protein</topology>
    </subcellularLocation>
</comment>
<evidence type="ECO:0000313" key="9">
    <source>
        <dbReference type="EMBL" id="STX62996.1"/>
    </source>
</evidence>
<dbReference type="OrthoDB" id="4474610at2"/>
<evidence type="ECO:0000256" key="1">
    <source>
        <dbReference type="ARBA" id="ARBA00004651"/>
    </source>
</evidence>
<dbReference type="PANTHER" id="PTHR43124">
    <property type="entry name" value="PURINE EFFLUX PUMP PBUE"/>
    <property type="match status" value="1"/>
</dbReference>
<evidence type="ECO:0000256" key="6">
    <source>
        <dbReference type="SAM" id="Phobius"/>
    </source>
</evidence>
<proteinExistence type="predicted"/>
<dbReference type="InterPro" id="IPR011701">
    <property type="entry name" value="MFS"/>
</dbReference>
<evidence type="ECO:0000259" key="7">
    <source>
        <dbReference type="PROSITE" id="PS50850"/>
    </source>
</evidence>
<feature type="transmembrane region" description="Helical" evidence="6">
    <location>
        <begin position="47"/>
        <end position="67"/>
    </location>
</feature>
<feature type="transmembrane region" description="Helical" evidence="6">
    <location>
        <begin position="245"/>
        <end position="265"/>
    </location>
</feature>
<dbReference type="Proteomes" id="UP000054985">
    <property type="component" value="Unassembled WGS sequence"/>
</dbReference>
<dbReference type="InterPro" id="IPR050189">
    <property type="entry name" value="MFS_Efflux_Transporters"/>
</dbReference>
<dbReference type="GO" id="GO:0005886">
    <property type="term" value="C:plasma membrane"/>
    <property type="evidence" value="ECO:0007669"/>
    <property type="project" value="UniProtKB-SubCell"/>
</dbReference>
<evidence type="ECO:0000256" key="5">
    <source>
        <dbReference type="ARBA" id="ARBA00023136"/>
    </source>
</evidence>
<dbReference type="SUPFAM" id="SSF103473">
    <property type="entry name" value="MFS general substrate transporter"/>
    <property type="match status" value="1"/>
</dbReference>
<feature type="transmembrane region" description="Helical" evidence="6">
    <location>
        <begin position="277"/>
        <end position="296"/>
    </location>
</feature>
<dbReference type="EMBL" id="LNYN01000020">
    <property type="protein sequence ID" value="KTD34128.1"/>
    <property type="molecule type" value="Genomic_DNA"/>
</dbReference>
<dbReference type="GO" id="GO:0022857">
    <property type="term" value="F:transmembrane transporter activity"/>
    <property type="evidence" value="ECO:0007669"/>
    <property type="project" value="InterPro"/>
</dbReference>
<keyword evidence="10" id="KW-1185">Reference proteome</keyword>
<dbReference type="AlphaFoldDB" id="A0A378JX38"/>
<dbReference type="EMBL" id="UGOG01000001">
    <property type="protein sequence ID" value="STX62996.1"/>
    <property type="molecule type" value="Genomic_DNA"/>
</dbReference>
<feature type="transmembrane region" description="Helical" evidence="6">
    <location>
        <begin position="74"/>
        <end position="92"/>
    </location>
</feature>
<feature type="transmembrane region" description="Helical" evidence="6">
    <location>
        <begin position="338"/>
        <end position="363"/>
    </location>
</feature>
<evidence type="ECO:0000313" key="11">
    <source>
        <dbReference type="Proteomes" id="UP000254040"/>
    </source>
</evidence>
<feature type="transmembrane region" description="Helical" evidence="6">
    <location>
        <begin position="210"/>
        <end position="233"/>
    </location>
</feature>
<feature type="transmembrane region" description="Helical" evidence="6">
    <location>
        <begin position="302"/>
        <end position="326"/>
    </location>
</feature>
<keyword evidence="3 6" id="KW-0812">Transmembrane</keyword>
<gene>
    <name evidence="9" type="primary">garP_3</name>
    <name evidence="8" type="ORF">Lmor_1525</name>
    <name evidence="9" type="ORF">NCTC12239_01936</name>
</gene>
<keyword evidence="4 6" id="KW-1133">Transmembrane helix</keyword>
<dbReference type="Gene3D" id="1.20.1250.20">
    <property type="entry name" value="MFS general substrate transporter like domains"/>
    <property type="match status" value="2"/>
</dbReference>
<dbReference type="InterPro" id="IPR036259">
    <property type="entry name" value="MFS_trans_sf"/>
</dbReference>
<accession>A0A378JX38</accession>
<keyword evidence="5 6" id="KW-0472">Membrane</keyword>
<reference evidence="8 10" key="1">
    <citation type="submission" date="2015-11" db="EMBL/GenBank/DDBJ databases">
        <title>Genomic analysis of 38 Legionella species identifies large and diverse effector repertoires.</title>
        <authorList>
            <person name="Burstein D."/>
            <person name="Amaro F."/>
            <person name="Zusman T."/>
            <person name="Lifshitz Z."/>
            <person name="Cohen O."/>
            <person name="Gilbert J.A."/>
            <person name="Pupko T."/>
            <person name="Shuman H.A."/>
            <person name="Segal G."/>
        </authorList>
    </citation>
    <scope>NUCLEOTIDE SEQUENCE [LARGE SCALE GENOMIC DNA]</scope>
    <source>
        <strain evidence="8 10">ATCC 43877</strain>
    </source>
</reference>
<feature type="transmembrane region" description="Helical" evidence="6">
    <location>
        <begin position="164"/>
        <end position="183"/>
    </location>
</feature>
<sequence length="396" mass="44007">MLKTSKYLVWSIMALFVVYSFCLSTASAVFAESIKQSLHADDISVSFALSGFILGFAFMQIPAGYLLDKFNARYIVSTGIFILATGNVLISYANNLTLFTLSNFIQGIGASFAFISAAVLTAQWFSEKQFPILFGLIQGVSCASAGFIHYGFTLALTAYSWNDMYRILSGFGFSLFIISLLFIKSPKEHKREQNCSLIQSLMSVLKCKQILLCSIAGATSFGVLLAYAGLWYLKIQMYYSIANNQAMIISAMIFLGIGVGTPFLGWLSNKIESRKKVIHITLCLGTMMLLLGIYLPRFEVNTLIIIQIISFFIGFFLSGSMLFYTLVSELSTNATRGVAISVLNTVVFLFNALLMFLPFLFITALSSDFFTYLWILPFCILISILLLYFIEDNSPS</sequence>
<evidence type="ECO:0000256" key="2">
    <source>
        <dbReference type="ARBA" id="ARBA00022475"/>
    </source>
</evidence>
<evidence type="ECO:0000313" key="10">
    <source>
        <dbReference type="Proteomes" id="UP000054985"/>
    </source>
</evidence>
<feature type="domain" description="Major facilitator superfamily (MFS) profile" evidence="7">
    <location>
        <begin position="8"/>
        <end position="395"/>
    </location>
</feature>
<protein>
    <submittedName>
        <fullName evidence="9">Major facilitator family transporter</fullName>
    </submittedName>
</protein>
<keyword evidence="2" id="KW-1003">Cell membrane</keyword>
<evidence type="ECO:0000313" key="8">
    <source>
        <dbReference type="EMBL" id="KTD34128.1"/>
    </source>
</evidence>
<evidence type="ECO:0000256" key="3">
    <source>
        <dbReference type="ARBA" id="ARBA00022692"/>
    </source>
</evidence>
<name>A0A378JX38_9GAMM</name>
<dbReference type="STRING" id="39962.Lmor_1525"/>
<organism evidence="9 11">
    <name type="scientific">Legionella moravica</name>
    <dbReference type="NCBI Taxonomy" id="39962"/>
    <lineage>
        <taxon>Bacteria</taxon>
        <taxon>Pseudomonadati</taxon>
        <taxon>Pseudomonadota</taxon>
        <taxon>Gammaproteobacteria</taxon>
        <taxon>Legionellales</taxon>
        <taxon>Legionellaceae</taxon>
        <taxon>Legionella</taxon>
    </lineage>
</organism>
<feature type="transmembrane region" description="Helical" evidence="6">
    <location>
        <begin position="369"/>
        <end position="390"/>
    </location>
</feature>
<dbReference type="Pfam" id="PF07690">
    <property type="entry name" value="MFS_1"/>
    <property type="match status" value="1"/>
</dbReference>
<dbReference type="PROSITE" id="PS50850">
    <property type="entry name" value="MFS"/>
    <property type="match status" value="1"/>
</dbReference>
<dbReference type="RefSeq" id="WP_028384429.1">
    <property type="nucleotide sequence ID" value="NZ_CAAAJG010000001.1"/>
</dbReference>
<evidence type="ECO:0000256" key="4">
    <source>
        <dbReference type="ARBA" id="ARBA00022989"/>
    </source>
</evidence>
<reference evidence="9 11" key="2">
    <citation type="submission" date="2018-06" db="EMBL/GenBank/DDBJ databases">
        <authorList>
            <consortium name="Pathogen Informatics"/>
            <person name="Doyle S."/>
        </authorList>
    </citation>
    <scope>NUCLEOTIDE SEQUENCE [LARGE SCALE GENOMIC DNA]</scope>
    <source>
        <strain evidence="9 11">NCTC12239</strain>
    </source>
</reference>
<dbReference type="InterPro" id="IPR020846">
    <property type="entry name" value="MFS_dom"/>
</dbReference>
<feature type="transmembrane region" description="Helical" evidence="6">
    <location>
        <begin position="132"/>
        <end position="152"/>
    </location>
</feature>
<feature type="transmembrane region" description="Helical" evidence="6">
    <location>
        <begin position="104"/>
        <end position="125"/>
    </location>
</feature>
<dbReference type="PANTHER" id="PTHR43124:SF3">
    <property type="entry name" value="CHLORAMPHENICOL EFFLUX PUMP RV0191"/>
    <property type="match status" value="1"/>
</dbReference>